<evidence type="ECO:0000256" key="2">
    <source>
        <dbReference type="SAM" id="Phobius"/>
    </source>
</evidence>
<feature type="transmembrane region" description="Helical" evidence="2">
    <location>
        <begin position="60"/>
        <end position="78"/>
    </location>
</feature>
<dbReference type="InterPro" id="IPR036259">
    <property type="entry name" value="MFS_trans_sf"/>
</dbReference>
<reference evidence="3 4" key="1">
    <citation type="journal article" date="2018" name="Mol. Plant">
        <title>The genome of Artemisia annua provides insight into the evolution of Asteraceae family and artemisinin biosynthesis.</title>
        <authorList>
            <person name="Shen Q."/>
            <person name="Zhang L."/>
            <person name="Liao Z."/>
            <person name="Wang S."/>
            <person name="Yan T."/>
            <person name="Shi P."/>
            <person name="Liu M."/>
            <person name="Fu X."/>
            <person name="Pan Q."/>
            <person name="Wang Y."/>
            <person name="Lv Z."/>
            <person name="Lu X."/>
            <person name="Zhang F."/>
            <person name="Jiang W."/>
            <person name="Ma Y."/>
            <person name="Chen M."/>
            <person name="Hao X."/>
            <person name="Li L."/>
            <person name="Tang Y."/>
            <person name="Lv G."/>
            <person name="Zhou Y."/>
            <person name="Sun X."/>
            <person name="Brodelius P.E."/>
            <person name="Rose J.K.C."/>
            <person name="Tang K."/>
        </authorList>
    </citation>
    <scope>NUCLEOTIDE SEQUENCE [LARGE SCALE GENOMIC DNA]</scope>
    <source>
        <strain evidence="4">cv. Huhao1</strain>
        <tissue evidence="3">Leaf</tissue>
    </source>
</reference>
<keyword evidence="2" id="KW-0472">Membrane</keyword>
<comment type="caution">
    <text evidence="3">The sequence shown here is derived from an EMBL/GenBank/DDBJ whole genome shotgun (WGS) entry which is preliminary data.</text>
</comment>
<evidence type="ECO:0000313" key="4">
    <source>
        <dbReference type="Proteomes" id="UP000245207"/>
    </source>
</evidence>
<proteinExistence type="inferred from homology"/>
<gene>
    <name evidence="3" type="ORF">CTI12_AA109470</name>
</gene>
<dbReference type="OrthoDB" id="975446at2759"/>
<organism evidence="3 4">
    <name type="scientific">Artemisia annua</name>
    <name type="common">Sweet wormwood</name>
    <dbReference type="NCBI Taxonomy" id="35608"/>
    <lineage>
        <taxon>Eukaryota</taxon>
        <taxon>Viridiplantae</taxon>
        <taxon>Streptophyta</taxon>
        <taxon>Embryophyta</taxon>
        <taxon>Tracheophyta</taxon>
        <taxon>Spermatophyta</taxon>
        <taxon>Magnoliopsida</taxon>
        <taxon>eudicotyledons</taxon>
        <taxon>Gunneridae</taxon>
        <taxon>Pentapetalae</taxon>
        <taxon>asterids</taxon>
        <taxon>campanulids</taxon>
        <taxon>Asterales</taxon>
        <taxon>Asteraceae</taxon>
        <taxon>Asteroideae</taxon>
        <taxon>Anthemideae</taxon>
        <taxon>Artemisiinae</taxon>
        <taxon>Artemisia</taxon>
    </lineage>
</organism>
<comment type="similarity">
    <text evidence="1">Belongs to the major facilitator superfamily. Phosphate:H(+) symporter (TC 2.A.1.9) family.</text>
</comment>
<keyword evidence="4" id="KW-1185">Reference proteome</keyword>
<protein>
    <submittedName>
        <fullName evidence="3">Proton-dependent oligopeptide transporter family</fullName>
    </submittedName>
</protein>
<dbReference type="Gene3D" id="1.20.1250.20">
    <property type="entry name" value="MFS general substrate transporter like domains"/>
    <property type="match status" value="1"/>
</dbReference>
<sequence>MWLFYPFPFNVEWLVLVALVLLALGISGSYLLKGITFDLMDGIDTTQDRTKEQSLARAEMLSRIAKVCGAICATLWVAPDALGGVFPTWDTTLCVCTITMTVCSVIFFIGYHFYHQDWLTERPDWIVLRVLGARIQKLLMCNSW</sequence>
<feature type="transmembrane region" description="Helical" evidence="2">
    <location>
        <begin position="90"/>
        <end position="114"/>
    </location>
</feature>
<evidence type="ECO:0000256" key="1">
    <source>
        <dbReference type="ARBA" id="ARBA00044504"/>
    </source>
</evidence>
<feature type="transmembrane region" description="Helical" evidence="2">
    <location>
        <begin position="13"/>
        <end position="32"/>
    </location>
</feature>
<keyword evidence="2" id="KW-1133">Transmembrane helix</keyword>
<dbReference type="AlphaFoldDB" id="A0A2U1PQS2"/>
<accession>A0A2U1PQS2</accession>
<keyword evidence="2" id="KW-0812">Transmembrane</keyword>
<evidence type="ECO:0000313" key="3">
    <source>
        <dbReference type="EMBL" id="PWA88101.1"/>
    </source>
</evidence>
<name>A0A2U1PQS2_ARTAN</name>
<dbReference type="EMBL" id="PKPP01000845">
    <property type="protein sequence ID" value="PWA88101.1"/>
    <property type="molecule type" value="Genomic_DNA"/>
</dbReference>
<dbReference type="Proteomes" id="UP000245207">
    <property type="component" value="Unassembled WGS sequence"/>
</dbReference>